<dbReference type="EMBL" id="GGEC01093506">
    <property type="protein sequence ID" value="MBX73990.1"/>
    <property type="molecule type" value="Transcribed_RNA"/>
</dbReference>
<sequence length="42" mass="4394">MPITKPVYASQQVLCETSSIGGNHATLASFAGLQSNHTFTKG</sequence>
<protein>
    <submittedName>
        <fullName evidence="1">Uncharacterized protein</fullName>
    </submittedName>
</protein>
<proteinExistence type="predicted"/>
<name>A0A2P2R466_RHIMU</name>
<evidence type="ECO:0000313" key="1">
    <source>
        <dbReference type="EMBL" id="MBX73990.1"/>
    </source>
</evidence>
<accession>A0A2P2R466</accession>
<organism evidence="1">
    <name type="scientific">Rhizophora mucronata</name>
    <name type="common">Asiatic mangrove</name>
    <dbReference type="NCBI Taxonomy" id="61149"/>
    <lineage>
        <taxon>Eukaryota</taxon>
        <taxon>Viridiplantae</taxon>
        <taxon>Streptophyta</taxon>
        <taxon>Embryophyta</taxon>
        <taxon>Tracheophyta</taxon>
        <taxon>Spermatophyta</taxon>
        <taxon>Magnoliopsida</taxon>
        <taxon>eudicotyledons</taxon>
        <taxon>Gunneridae</taxon>
        <taxon>Pentapetalae</taxon>
        <taxon>rosids</taxon>
        <taxon>fabids</taxon>
        <taxon>Malpighiales</taxon>
        <taxon>Rhizophoraceae</taxon>
        <taxon>Rhizophora</taxon>
    </lineage>
</organism>
<reference evidence="1" key="1">
    <citation type="submission" date="2018-02" db="EMBL/GenBank/DDBJ databases">
        <title>Rhizophora mucronata_Transcriptome.</title>
        <authorList>
            <person name="Meera S.P."/>
            <person name="Sreeshan A."/>
            <person name="Augustine A."/>
        </authorList>
    </citation>
    <scope>NUCLEOTIDE SEQUENCE</scope>
    <source>
        <tissue evidence="1">Leaf</tissue>
    </source>
</reference>
<dbReference type="AlphaFoldDB" id="A0A2P2R466"/>